<keyword evidence="3" id="KW-0479">Metal-binding</keyword>
<dbReference type="Pfam" id="PF20628">
    <property type="entry name" value="Dyp_perox_C"/>
    <property type="match status" value="1"/>
</dbReference>
<evidence type="ECO:0000256" key="5">
    <source>
        <dbReference type="ARBA" id="ARBA00023004"/>
    </source>
</evidence>
<dbReference type="PANTHER" id="PTHR30521">
    <property type="entry name" value="DEFERROCHELATASE/PEROXIDASE"/>
    <property type="match status" value="1"/>
</dbReference>
<dbReference type="RefSeq" id="WP_345232813.1">
    <property type="nucleotide sequence ID" value="NZ_BAABIQ010000040.1"/>
</dbReference>
<evidence type="ECO:0000256" key="2">
    <source>
        <dbReference type="ARBA" id="ARBA00022559"/>
    </source>
</evidence>
<dbReference type="GO" id="GO:0004601">
    <property type="term" value="F:peroxidase activity"/>
    <property type="evidence" value="ECO:0007669"/>
    <property type="project" value="UniProtKB-KW"/>
</dbReference>
<dbReference type="EMBL" id="BAABIQ010000040">
    <property type="protein sequence ID" value="GAA4799789.1"/>
    <property type="molecule type" value="Genomic_DNA"/>
</dbReference>
<name>A0ABP9BSG5_9SPHI</name>
<evidence type="ECO:0000256" key="1">
    <source>
        <dbReference type="ARBA" id="ARBA00001970"/>
    </source>
</evidence>
<dbReference type="NCBIfam" id="TIGR01413">
    <property type="entry name" value="Dyp_perox_fam"/>
    <property type="match status" value="1"/>
</dbReference>
<keyword evidence="5" id="KW-0408">Iron</keyword>
<evidence type="ECO:0000256" key="3">
    <source>
        <dbReference type="ARBA" id="ARBA00022723"/>
    </source>
</evidence>
<dbReference type="PANTHER" id="PTHR30521:SF0">
    <property type="entry name" value="DYP-TYPE PEROXIDASE FAMILY PROTEIN"/>
    <property type="match status" value="1"/>
</dbReference>
<feature type="domain" description="Dyp-type peroxidase N-terminal" evidence="7">
    <location>
        <begin position="15"/>
        <end position="137"/>
    </location>
</feature>
<dbReference type="InterPro" id="IPR048328">
    <property type="entry name" value="Dyp_perox_C"/>
</dbReference>
<dbReference type="PROSITE" id="PS51404">
    <property type="entry name" value="DYP_PEROXIDASE"/>
    <property type="match status" value="1"/>
</dbReference>
<dbReference type="InterPro" id="IPR048327">
    <property type="entry name" value="Dyp_perox_N"/>
</dbReference>
<dbReference type="InterPro" id="IPR011008">
    <property type="entry name" value="Dimeric_a/b-barrel"/>
</dbReference>
<organism evidence="9 10">
    <name type="scientific">Olivibacter ginsenosidimutans</name>
    <dbReference type="NCBI Taxonomy" id="1176537"/>
    <lineage>
        <taxon>Bacteria</taxon>
        <taxon>Pseudomonadati</taxon>
        <taxon>Bacteroidota</taxon>
        <taxon>Sphingobacteriia</taxon>
        <taxon>Sphingobacteriales</taxon>
        <taxon>Sphingobacteriaceae</taxon>
        <taxon>Olivibacter</taxon>
    </lineage>
</organism>
<accession>A0ABP9BSG5</accession>
<keyword evidence="2 9" id="KW-0575">Peroxidase</keyword>
<evidence type="ECO:0000256" key="4">
    <source>
        <dbReference type="ARBA" id="ARBA00023002"/>
    </source>
</evidence>
<keyword evidence="4" id="KW-0560">Oxidoreductase</keyword>
<feature type="domain" description="Dyp-type peroxidase C-terminal" evidence="8">
    <location>
        <begin position="140"/>
        <end position="299"/>
    </location>
</feature>
<evidence type="ECO:0000259" key="7">
    <source>
        <dbReference type="Pfam" id="PF04261"/>
    </source>
</evidence>
<evidence type="ECO:0000256" key="6">
    <source>
        <dbReference type="ARBA" id="ARBA00025737"/>
    </source>
</evidence>
<comment type="caution">
    <text evidence="9">The sequence shown here is derived from an EMBL/GenBank/DDBJ whole genome shotgun (WGS) entry which is preliminary data.</text>
</comment>
<dbReference type="SUPFAM" id="SSF54909">
    <property type="entry name" value="Dimeric alpha+beta barrel"/>
    <property type="match status" value="1"/>
</dbReference>
<sequence length="307" mass="34325">MSINSQNVVDYPNNNTIFMVWNFKEGVAVNDAFNRLCALISNLNNSANTRFPHAKASVVLGIGFDTWHLLKLPQPLPKEFERFKPIIGTKHTAVATKGDLHMHIRSDAYSFCIDAASAITETLAEAAVSVEEIHGFRYWDSRSILGFVDGTENPHGADREYFGIIGDEDPYYKGGSYLFVQKYIHNIQAWRSLPVSEQEKVIGRSKTDDIEMPDDVKPSNAHSALANVGDDLKIVRDNMPFGNISTNDMGTYFIAYASSFNTVKKMLTNMFIGSPEGNYDRILDFSTAKTGTLFFVPTFEMLDSFGK</sequence>
<proteinExistence type="inferred from homology"/>
<evidence type="ECO:0000313" key="10">
    <source>
        <dbReference type="Proteomes" id="UP001501411"/>
    </source>
</evidence>
<keyword evidence="10" id="KW-1185">Reference proteome</keyword>
<dbReference type="Proteomes" id="UP001501411">
    <property type="component" value="Unassembled WGS sequence"/>
</dbReference>
<comment type="similarity">
    <text evidence="6">Belongs to the DyP-type peroxidase family.</text>
</comment>
<dbReference type="InterPro" id="IPR006314">
    <property type="entry name" value="Dyp_peroxidase"/>
</dbReference>
<comment type="cofactor">
    <cofactor evidence="1">
        <name>heme b</name>
        <dbReference type="ChEBI" id="CHEBI:60344"/>
    </cofactor>
</comment>
<gene>
    <name evidence="9" type="ORF">GCM10023231_30740</name>
</gene>
<evidence type="ECO:0000259" key="8">
    <source>
        <dbReference type="Pfam" id="PF20628"/>
    </source>
</evidence>
<protein>
    <submittedName>
        <fullName evidence="9">Dyp-type peroxidase</fullName>
    </submittedName>
</protein>
<evidence type="ECO:0000313" key="9">
    <source>
        <dbReference type="EMBL" id="GAA4799789.1"/>
    </source>
</evidence>
<reference evidence="10" key="1">
    <citation type="journal article" date="2019" name="Int. J. Syst. Evol. Microbiol.">
        <title>The Global Catalogue of Microorganisms (GCM) 10K type strain sequencing project: providing services to taxonomists for standard genome sequencing and annotation.</title>
        <authorList>
            <consortium name="The Broad Institute Genomics Platform"/>
            <consortium name="The Broad Institute Genome Sequencing Center for Infectious Disease"/>
            <person name="Wu L."/>
            <person name="Ma J."/>
        </authorList>
    </citation>
    <scope>NUCLEOTIDE SEQUENCE [LARGE SCALE GENOMIC DNA]</scope>
    <source>
        <strain evidence="10">JCM 18200</strain>
    </source>
</reference>
<dbReference type="Pfam" id="PF04261">
    <property type="entry name" value="Dyp_perox_N"/>
    <property type="match status" value="1"/>
</dbReference>